<organism evidence="3">
    <name type="scientific">Moorella thermoacetica Y72</name>
    <dbReference type="NCBI Taxonomy" id="1325331"/>
    <lineage>
        <taxon>Bacteria</taxon>
        <taxon>Bacillati</taxon>
        <taxon>Bacillota</taxon>
        <taxon>Clostridia</taxon>
        <taxon>Neomoorellales</taxon>
        <taxon>Neomoorellaceae</taxon>
        <taxon>Neomoorella</taxon>
    </lineage>
</organism>
<evidence type="ECO:0000313" key="3">
    <source>
        <dbReference type="EMBL" id="GAF26276.1"/>
    </source>
</evidence>
<dbReference type="PROSITE" id="PS00638">
    <property type="entry name" value="PII_GLNB_CTER"/>
    <property type="match status" value="1"/>
</dbReference>
<dbReference type="RefSeq" id="WP_025773969.1">
    <property type="nucleotide sequence ID" value="NZ_DF238840.1"/>
</dbReference>
<sequence length="124" mass="13440">MYQYQSQPAKVPYPYGGAAFFISQAVLGFPGLTACKVLGRGKQKGILGEVTFNVSPELQKQEGAMKYVPKRMISLVLADEDVPLVVAVLIKINRTGKVGDGRIFVCPVEEAVRIRTGERGQAAL</sequence>
<dbReference type="InterPro" id="IPR017918">
    <property type="entry name" value="N-reg_PII_CS"/>
</dbReference>
<dbReference type="GO" id="GO:0030234">
    <property type="term" value="F:enzyme regulator activity"/>
    <property type="evidence" value="ECO:0007669"/>
    <property type="project" value="InterPro"/>
</dbReference>
<keyword evidence="2" id="KW-1133">Transmembrane helix</keyword>
<dbReference type="InterPro" id="IPR015867">
    <property type="entry name" value="N-reg_PII/ATP_PRibTrfase_C"/>
</dbReference>
<dbReference type="EMBL" id="DF238840">
    <property type="protein sequence ID" value="GAF26276.1"/>
    <property type="molecule type" value="Genomic_DNA"/>
</dbReference>
<reference evidence="3" key="1">
    <citation type="journal article" date="2014" name="Gene">
        <title>Genome-guided analysis of transformation efficiency and carbon dioxide assimilation by Moorella thermoacetica Y72.</title>
        <authorList>
            <person name="Tsukahara K."/>
            <person name="Kita A."/>
            <person name="Nakashimada Y."/>
            <person name="Hoshino T."/>
            <person name="Murakami K."/>
        </authorList>
    </citation>
    <scope>NUCLEOTIDE SEQUENCE [LARGE SCALE GENOMIC DNA]</scope>
    <source>
        <strain evidence="3">Y72</strain>
    </source>
</reference>
<evidence type="ECO:0000256" key="2">
    <source>
        <dbReference type="SAM" id="Phobius"/>
    </source>
</evidence>
<dbReference type="SUPFAM" id="SSF54913">
    <property type="entry name" value="GlnB-like"/>
    <property type="match status" value="1"/>
</dbReference>
<dbReference type="InterPro" id="IPR011322">
    <property type="entry name" value="N-reg_PII-like_a/b"/>
</dbReference>
<name>A0A0S6UDD4_NEOTH</name>
<dbReference type="InterPro" id="IPR002187">
    <property type="entry name" value="N-reg_PII"/>
</dbReference>
<evidence type="ECO:0000256" key="1">
    <source>
        <dbReference type="RuleBase" id="RU003936"/>
    </source>
</evidence>
<dbReference type="PANTHER" id="PTHR30115:SF11">
    <property type="entry name" value="NITROGEN REGULATORY PROTEIN P-II HOMOLOG"/>
    <property type="match status" value="1"/>
</dbReference>
<dbReference type="PANTHER" id="PTHR30115">
    <property type="entry name" value="NITROGEN REGULATORY PROTEIN P-II"/>
    <property type="match status" value="1"/>
</dbReference>
<dbReference type="GO" id="GO:0005829">
    <property type="term" value="C:cytosol"/>
    <property type="evidence" value="ECO:0007669"/>
    <property type="project" value="TreeGrafter"/>
</dbReference>
<comment type="similarity">
    <text evidence="1">Belongs to the P(II) protein family.</text>
</comment>
<dbReference type="PROSITE" id="PS51343">
    <property type="entry name" value="PII_GLNB_DOM"/>
    <property type="match status" value="1"/>
</dbReference>
<protein>
    <submittedName>
        <fullName evidence="3">Nitrogen regulatory protein PII</fullName>
    </submittedName>
</protein>
<dbReference type="Proteomes" id="UP000063718">
    <property type="component" value="Unassembled WGS sequence"/>
</dbReference>
<dbReference type="PRINTS" id="PR00340">
    <property type="entry name" value="PIIGLNB"/>
</dbReference>
<dbReference type="GO" id="GO:0006808">
    <property type="term" value="P:regulation of nitrogen utilization"/>
    <property type="evidence" value="ECO:0007669"/>
    <property type="project" value="InterPro"/>
</dbReference>
<keyword evidence="2" id="KW-0812">Transmembrane</keyword>
<dbReference type="GO" id="GO:0005524">
    <property type="term" value="F:ATP binding"/>
    <property type="evidence" value="ECO:0007669"/>
    <property type="project" value="TreeGrafter"/>
</dbReference>
<gene>
    <name evidence="3" type="ORF">MTY_1615</name>
</gene>
<dbReference type="AlphaFoldDB" id="A0A0S6UDD4"/>
<dbReference type="SMART" id="SM00938">
    <property type="entry name" value="P-II"/>
    <property type="match status" value="1"/>
</dbReference>
<dbReference type="Gene3D" id="3.30.70.120">
    <property type="match status" value="1"/>
</dbReference>
<proteinExistence type="inferred from homology"/>
<dbReference type="Pfam" id="PF00543">
    <property type="entry name" value="P-II"/>
    <property type="match status" value="1"/>
</dbReference>
<feature type="transmembrane region" description="Helical" evidence="2">
    <location>
        <begin position="12"/>
        <end position="35"/>
    </location>
</feature>
<accession>A0A0S6UDD4</accession>
<keyword evidence="2" id="KW-0472">Membrane</keyword>